<protein>
    <submittedName>
        <fullName evidence="2">Uncharacterized protein LOC105947900</fullName>
    </submittedName>
</protein>
<sequence length="411" mass="46110">MYQRGSPFALNFYPRQELGYYEFGRDLYTFVTVASSHIMRTLQKPKKTRPTKRKVNHRRFLQNQICRKYAIIEAATQQLAATILSQEAETENQKQLFKKTEIPSSGSIRTAPTKTLEKELFDPMQNEVTLPENATMAATEVPGEGSFLGVAEAYMAPDGNSSTGVSMDTLTGVSDEIGTVENLFNDIVRDEDFILSPYMLLHPGDTSVIQVQNLEKELECEIPMQTGYIVCENNIASWLPDVLDRTMEQLPLLKMAPNSLIKHNAAHSSLLANSADNSEISTMASHDFLLSDSALHNINESEEMHFVQEACSQKQNTCENHQISPSSYSGSFCLQTQAEMDMLYSSAGDSFRTWDLKPPQIESHEDEDGTFSLYCPCAIEQRAQNLSQGLFLHPQENEDNPGNCCYSMANY</sequence>
<keyword evidence="1" id="KW-1185">Reference proteome</keyword>
<dbReference type="CTD" id="105947900"/>
<accession>A0A8J0SUN0</accession>
<gene>
    <name evidence="3" type="primary">c7h19orf85</name>
    <name evidence="2" type="synonym">LOC105947900</name>
</gene>
<dbReference type="Proteomes" id="UP000008143">
    <property type="component" value="Chromosome 7"/>
</dbReference>
<dbReference type="KEGG" id="xtr:105947900"/>
<dbReference type="AGR" id="Xenbase:XB-GENE-29089779"/>
<evidence type="ECO:0000313" key="1">
    <source>
        <dbReference type="Proteomes" id="UP000008143"/>
    </source>
</evidence>
<dbReference type="OrthoDB" id="8922503at2759"/>
<dbReference type="PANTHER" id="PTHR33766">
    <property type="entry name" value="PROTEIN FAM181B"/>
    <property type="match status" value="1"/>
</dbReference>
<name>A0A8J0SUN0_XENTR</name>
<evidence type="ECO:0000313" key="2">
    <source>
        <dbReference type="RefSeq" id="XP_012822828.1"/>
    </source>
</evidence>
<dbReference type="Xenbase" id="XB-GENE-29089779">
    <property type="gene designation" value="c7h19orf85"/>
</dbReference>
<dbReference type="PANTHER" id="PTHR33766:SF2">
    <property type="entry name" value="PROTEIN FAM181B"/>
    <property type="match status" value="1"/>
</dbReference>
<dbReference type="InterPro" id="IPR029359">
    <property type="entry name" value="FAM181"/>
</dbReference>
<organism evidence="1 2">
    <name type="scientific">Xenopus tropicalis</name>
    <name type="common">Western clawed frog</name>
    <name type="synonym">Silurana tropicalis</name>
    <dbReference type="NCBI Taxonomy" id="8364"/>
    <lineage>
        <taxon>Eukaryota</taxon>
        <taxon>Metazoa</taxon>
        <taxon>Chordata</taxon>
        <taxon>Craniata</taxon>
        <taxon>Vertebrata</taxon>
        <taxon>Euteleostomi</taxon>
        <taxon>Amphibia</taxon>
        <taxon>Batrachia</taxon>
        <taxon>Anura</taxon>
        <taxon>Pipoidea</taxon>
        <taxon>Pipidae</taxon>
        <taxon>Xenopodinae</taxon>
        <taxon>Xenopus</taxon>
        <taxon>Silurana</taxon>
    </lineage>
</organism>
<dbReference type="AlphaFoldDB" id="A0A8J0SUN0"/>
<evidence type="ECO:0000313" key="3">
    <source>
        <dbReference type="Xenbase" id="XB-GENE-29089779"/>
    </source>
</evidence>
<dbReference type="RefSeq" id="XP_012822828.1">
    <property type="nucleotide sequence ID" value="XM_012967374.2"/>
</dbReference>
<proteinExistence type="predicted"/>
<reference evidence="2" key="1">
    <citation type="submission" date="2025-08" db="UniProtKB">
        <authorList>
            <consortium name="RefSeq"/>
        </authorList>
    </citation>
    <scope>IDENTIFICATION</scope>
    <source>
        <strain evidence="2">Nigerian</strain>
        <tissue evidence="2">Liver and blood</tissue>
    </source>
</reference>
<dbReference type="GeneID" id="105947900"/>